<dbReference type="AlphaFoldDB" id="A9BCF9"/>
<evidence type="ECO:0000313" key="2">
    <source>
        <dbReference type="EMBL" id="ABX09521.1"/>
    </source>
</evidence>
<keyword evidence="3" id="KW-1185">Reference proteome</keyword>
<dbReference type="OrthoDB" id="538796at2"/>
<feature type="domain" description="Methyltransferase type 12" evidence="1">
    <location>
        <begin position="50"/>
        <end position="139"/>
    </location>
</feature>
<dbReference type="InterPro" id="IPR013217">
    <property type="entry name" value="Methyltransf_12"/>
</dbReference>
<keyword evidence="2" id="KW-0808">Transferase</keyword>
<reference evidence="2 3" key="1">
    <citation type="journal article" date="2007" name="PLoS Genet.">
        <title>Patterns and implications of gene gain and loss in the evolution of Prochlorococcus.</title>
        <authorList>
            <person name="Kettler G.C."/>
            <person name="Martiny A.C."/>
            <person name="Huang K."/>
            <person name="Zucker J."/>
            <person name="Coleman M.L."/>
            <person name="Rodrigue S."/>
            <person name="Chen F."/>
            <person name="Lapidus A."/>
            <person name="Ferriera S."/>
            <person name="Johnson J."/>
            <person name="Steglich C."/>
            <person name="Church G.M."/>
            <person name="Richardson P."/>
            <person name="Chisholm S.W."/>
        </authorList>
    </citation>
    <scope>NUCLEOTIDE SEQUENCE [LARGE SCALE GENOMIC DNA]</scope>
    <source>
        <strain evidence="3">MIT 9211</strain>
    </source>
</reference>
<gene>
    <name evidence="2" type="ordered locus">P9211_15901</name>
</gene>
<keyword evidence="2" id="KW-0489">Methyltransferase</keyword>
<dbReference type="eggNOG" id="COG4106">
    <property type="taxonomic scope" value="Bacteria"/>
</dbReference>
<dbReference type="GO" id="GO:0032259">
    <property type="term" value="P:methylation"/>
    <property type="evidence" value="ECO:0007669"/>
    <property type="project" value="UniProtKB-KW"/>
</dbReference>
<dbReference type="EMBL" id="CP000878">
    <property type="protein sequence ID" value="ABX09521.1"/>
    <property type="molecule type" value="Genomic_DNA"/>
</dbReference>
<name>A9BCF9_PROM4</name>
<dbReference type="STRING" id="93059.P9211_15901"/>
<dbReference type="CDD" id="cd02440">
    <property type="entry name" value="AdoMet_MTases"/>
    <property type="match status" value="1"/>
</dbReference>
<sequence length="252" mass="28129">MTNKWQDNILKNFDSASTHYNEEAFIQNTYAKKLAKYCSQKLIPPGIWADLGAGTGLLADALEKLNPQQSVLRVDGSREMLKQHSLPKKTQLWDLNLGLPTNWSESPSLLASNFALHWLSKPELKVQEWFSAIAPGGWLAIALPVKGSFPEWHKAAALAKVRCTALSFPSHTSLTDGIPINSIHVNQLEKFTQTATGVSSLLKPLVKVGATSTPEKSLKLSHWRRLHKEWPLSLNSQNPQLTWLVQILLIQK</sequence>
<accession>A9BCF9</accession>
<dbReference type="SUPFAM" id="SSF53335">
    <property type="entry name" value="S-adenosyl-L-methionine-dependent methyltransferases"/>
    <property type="match status" value="1"/>
</dbReference>
<dbReference type="Gene3D" id="3.40.50.150">
    <property type="entry name" value="Vaccinia Virus protein VP39"/>
    <property type="match status" value="1"/>
</dbReference>
<dbReference type="RefSeq" id="WP_012196142.1">
    <property type="nucleotide sequence ID" value="NC_009976.1"/>
</dbReference>
<dbReference type="HOGENOM" id="CLU_046586_2_3_3"/>
<protein>
    <submittedName>
        <fullName evidence="2">Methylase involved in ubiquinone/menaquinone biosynthesis</fullName>
    </submittedName>
</protein>
<evidence type="ECO:0000313" key="3">
    <source>
        <dbReference type="Proteomes" id="UP000000788"/>
    </source>
</evidence>
<proteinExistence type="predicted"/>
<keyword evidence="2" id="KW-0830">Ubiquinone</keyword>
<dbReference type="Proteomes" id="UP000000788">
    <property type="component" value="Chromosome"/>
</dbReference>
<organism evidence="2 3">
    <name type="scientific">Prochlorococcus marinus (strain MIT 9211)</name>
    <dbReference type="NCBI Taxonomy" id="93059"/>
    <lineage>
        <taxon>Bacteria</taxon>
        <taxon>Bacillati</taxon>
        <taxon>Cyanobacteriota</taxon>
        <taxon>Cyanophyceae</taxon>
        <taxon>Synechococcales</taxon>
        <taxon>Prochlorococcaceae</taxon>
        <taxon>Prochlorococcus</taxon>
    </lineage>
</organism>
<dbReference type="Pfam" id="PF08242">
    <property type="entry name" value="Methyltransf_12"/>
    <property type="match status" value="1"/>
</dbReference>
<dbReference type="GO" id="GO:0008168">
    <property type="term" value="F:methyltransferase activity"/>
    <property type="evidence" value="ECO:0007669"/>
    <property type="project" value="UniProtKB-KW"/>
</dbReference>
<evidence type="ECO:0000259" key="1">
    <source>
        <dbReference type="Pfam" id="PF08242"/>
    </source>
</evidence>
<dbReference type="InterPro" id="IPR029063">
    <property type="entry name" value="SAM-dependent_MTases_sf"/>
</dbReference>
<dbReference type="KEGG" id="pmj:P9211_15901"/>